<evidence type="ECO:0000259" key="9">
    <source>
        <dbReference type="Pfam" id="PF02781"/>
    </source>
</evidence>
<dbReference type="PIRSF" id="PIRSF000110">
    <property type="entry name" value="G6PD"/>
    <property type="match status" value="1"/>
</dbReference>
<dbReference type="Pfam" id="PF00479">
    <property type="entry name" value="G6PD_N"/>
    <property type="match status" value="1"/>
</dbReference>
<comment type="caution">
    <text evidence="7">Lacks conserved residue(s) required for the propagation of feature annotation.</text>
</comment>
<comment type="catalytic activity">
    <reaction evidence="7">
        <text>D-glucose 6-phosphate + NADP(+) = 6-phospho-D-glucono-1,5-lactone + NADPH + H(+)</text>
        <dbReference type="Rhea" id="RHEA:15841"/>
        <dbReference type="ChEBI" id="CHEBI:15378"/>
        <dbReference type="ChEBI" id="CHEBI:57783"/>
        <dbReference type="ChEBI" id="CHEBI:57955"/>
        <dbReference type="ChEBI" id="CHEBI:58349"/>
        <dbReference type="ChEBI" id="CHEBI:61548"/>
        <dbReference type="EC" id="1.1.1.49"/>
    </reaction>
</comment>
<feature type="binding site" evidence="7">
    <location>
        <position position="191"/>
    </location>
    <ligand>
        <name>substrate</name>
    </ligand>
</feature>
<feature type="domain" description="Glucose-6-phosphate dehydrogenase C-terminal" evidence="9">
    <location>
        <begin position="198"/>
        <end position="472"/>
    </location>
</feature>
<feature type="binding site" evidence="7">
    <location>
        <position position="157"/>
    </location>
    <ligand>
        <name>NADP(+)</name>
        <dbReference type="ChEBI" id="CHEBI:58349"/>
    </ligand>
</feature>
<evidence type="ECO:0000259" key="8">
    <source>
        <dbReference type="Pfam" id="PF00479"/>
    </source>
</evidence>
<keyword evidence="5 7" id="KW-0560">Oxidoreductase</keyword>
<dbReference type="EMBL" id="FQUL01000046">
    <property type="protein sequence ID" value="SHE97407.1"/>
    <property type="molecule type" value="Genomic_DNA"/>
</dbReference>
<sequence length="476" mass="53743">MSDVIDEVTESQVSSSGFDGRRRAVFVLFGASGDLSRKMLLPALYLIRAAKEVRLSVIGVSSTPFTNEEFRDLAKKAIYQSQGENVQDEVLADFLSDLRYQAGDYNNKDTFEHLRRHISEDEDVLFYLAIPPSMFEKVCTSLEEVGLTARGKLIVEKPLGRDYASAVELNNCLTAVFPDSSIFRIDHFLGKEAIQNLMVFRFANAVLEPLWNRTYVNKVTITLAEDFGVEGRGAFYDSVGAIRDVFQNHLLQLLCLLAMEPPIDMDSRSISDEKLKVLRAMPEISPDDVVVGRYKGYLYEKGVDAESKTPTFFALRCYIESWRWSGVPFLVRSGKNMAETVTEAVVEFKVPPQNLFSRESTEELEPNKFVFRFKPDGKIALRVLSKQPGSHMTPHPVELTISESEELPNQGADSYARLIEDAVAGDHSRFATQESVLESWRIVDRILEIEDVYTYPPGSWGPAKADTLFRETNPKR</sequence>
<dbReference type="AlphaFoldDB" id="A0A1M4XV00"/>
<dbReference type="InterPro" id="IPR022675">
    <property type="entry name" value="G6P_DH_C"/>
</dbReference>
<feature type="binding site" evidence="7">
    <location>
        <position position="187"/>
    </location>
    <ligand>
        <name>substrate</name>
    </ligand>
</feature>
<reference evidence="11" key="1">
    <citation type="submission" date="2016-11" db="EMBL/GenBank/DDBJ databases">
        <authorList>
            <person name="Varghese N."/>
            <person name="Submissions S."/>
        </authorList>
    </citation>
    <scope>NUCLEOTIDE SEQUENCE [LARGE SCALE GENOMIC DNA]</scope>
    <source>
        <strain evidence="11">DSM 19514</strain>
    </source>
</reference>
<evidence type="ECO:0000313" key="11">
    <source>
        <dbReference type="Proteomes" id="UP000184295"/>
    </source>
</evidence>
<evidence type="ECO:0000313" key="10">
    <source>
        <dbReference type="EMBL" id="SHE97407.1"/>
    </source>
</evidence>
<dbReference type="GO" id="GO:0005829">
    <property type="term" value="C:cytosol"/>
    <property type="evidence" value="ECO:0007669"/>
    <property type="project" value="TreeGrafter"/>
</dbReference>
<dbReference type="PROSITE" id="PS00069">
    <property type="entry name" value="G6P_DEHYDROGENASE"/>
    <property type="match status" value="1"/>
</dbReference>
<feature type="active site" description="Proton acceptor" evidence="7">
    <location>
        <position position="249"/>
    </location>
</feature>
<dbReference type="Gene3D" id="3.40.50.720">
    <property type="entry name" value="NAD(P)-binding Rossmann-like Domain"/>
    <property type="match status" value="1"/>
</dbReference>
<dbReference type="OrthoDB" id="9802739at2"/>
<evidence type="ECO:0000256" key="5">
    <source>
        <dbReference type="ARBA" id="ARBA00023002"/>
    </source>
</evidence>
<dbReference type="PRINTS" id="PR00079">
    <property type="entry name" value="G6PDHDRGNASE"/>
</dbReference>
<dbReference type="Pfam" id="PF02781">
    <property type="entry name" value="G6PD_C"/>
    <property type="match status" value="1"/>
</dbReference>
<keyword evidence="6 7" id="KW-0119">Carbohydrate metabolism</keyword>
<dbReference type="STRING" id="1121881.SAMN02745225_02150"/>
<dbReference type="Proteomes" id="UP000184295">
    <property type="component" value="Unassembled WGS sequence"/>
</dbReference>
<evidence type="ECO:0000256" key="3">
    <source>
        <dbReference type="ARBA" id="ARBA00022526"/>
    </source>
</evidence>
<gene>
    <name evidence="7" type="primary">zwf</name>
    <name evidence="10" type="ORF">SAMN02745225_02150</name>
</gene>
<dbReference type="SUPFAM" id="SSF55347">
    <property type="entry name" value="Glyceraldehyde-3-phosphate dehydrogenase-like, C-terminal domain"/>
    <property type="match status" value="1"/>
</dbReference>
<dbReference type="SUPFAM" id="SSF51735">
    <property type="entry name" value="NAD(P)-binding Rossmann-fold domains"/>
    <property type="match status" value="1"/>
</dbReference>
<dbReference type="GO" id="GO:0009051">
    <property type="term" value="P:pentose-phosphate shunt, oxidative branch"/>
    <property type="evidence" value="ECO:0007669"/>
    <property type="project" value="TreeGrafter"/>
</dbReference>
<evidence type="ECO:0000256" key="6">
    <source>
        <dbReference type="ARBA" id="ARBA00023277"/>
    </source>
</evidence>
<proteinExistence type="inferred from homology"/>
<evidence type="ECO:0000256" key="1">
    <source>
        <dbReference type="ARBA" id="ARBA00004937"/>
    </source>
</evidence>
<dbReference type="Gene3D" id="3.30.360.10">
    <property type="entry name" value="Dihydrodipicolinate Reductase, domain 2"/>
    <property type="match status" value="1"/>
</dbReference>
<feature type="domain" description="Glucose-6-phosphate dehydrogenase NAD-binding" evidence="8">
    <location>
        <begin position="27"/>
        <end position="196"/>
    </location>
</feature>
<dbReference type="InterPro" id="IPR019796">
    <property type="entry name" value="G6P_DH_AS"/>
</dbReference>
<dbReference type="GO" id="GO:0006006">
    <property type="term" value="P:glucose metabolic process"/>
    <property type="evidence" value="ECO:0007669"/>
    <property type="project" value="UniProtKB-KW"/>
</dbReference>
<dbReference type="HAMAP" id="MF_00966">
    <property type="entry name" value="G6PD"/>
    <property type="match status" value="1"/>
</dbReference>
<organism evidence="10 11">
    <name type="scientific">Ferrithrix thermotolerans DSM 19514</name>
    <dbReference type="NCBI Taxonomy" id="1121881"/>
    <lineage>
        <taxon>Bacteria</taxon>
        <taxon>Bacillati</taxon>
        <taxon>Actinomycetota</taxon>
        <taxon>Acidimicrobiia</taxon>
        <taxon>Acidimicrobiales</taxon>
        <taxon>Acidimicrobiaceae</taxon>
        <taxon>Ferrithrix</taxon>
    </lineage>
</organism>
<dbReference type="UniPathway" id="UPA00115">
    <property type="reaction ID" value="UER00408"/>
</dbReference>
<dbReference type="NCBIfam" id="TIGR00871">
    <property type="entry name" value="zwf"/>
    <property type="match status" value="1"/>
</dbReference>
<name>A0A1M4XV00_9ACTN</name>
<feature type="binding site" evidence="7">
    <location>
        <position position="225"/>
    </location>
    <ligand>
        <name>substrate</name>
    </ligand>
</feature>
<keyword evidence="11" id="KW-1185">Reference proteome</keyword>
<dbReference type="GO" id="GO:0050661">
    <property type="term" value="F:NADP binding"/>
    <property type="evidence" value="ECO:0007669"/>
    <property type="project" value="UniProtKB-UniRule"/>
</dbReference>
<dbReference type="InterPro" id="IPR022674">
    <property type="entry name" value="G6P_DH_NAD-bd"/>
</dbReference>
<feature type="binding site" evidence="7">
    <location>
        <position position="335"/>
    </location>
    <ligand>
        <name>substrate</name>
    </ligand>
</feature>
<dbReference type="PANTHER" id="PTHR23429:SF0">
    <property type="entry name" value="GLUCOSE-6-PHOSPHATE 1-DEHYDROGENASE"/>
    <property type="match status" value="1"/>
</dbReference>
<evidence type="ECO:0000256" key="2">
    <source>
        <dbReference type="ARBA" id="ARBA00009975"/>
    </source>
</evidence>
<dbReference type="GO" id="GO:0004345">
    <property type="term" value="F:glucose-6-phosphate dehydrogenase activity"/>
    <property type="evidence" value="ECO:0007669"/>
    <property type="project" value="UniProtKB-UniRule"/>
</dbReference>
<keyword evidence="4 7" id="KW-0521">NADP</keyword>
<comment type="similarity">
    <text evidence="2 7">Belongs to the glucose-6-phosphate dehydrogenase family.</text>
</comment>
<comment type="pathway">
    <text evidence="1 7">Carbohydrate degradation; pentose phosphate pathway; D-ribulose 5-phosphate from D-glucose 6-phosphate (oxidative stage): step 1/3.</text>
</comment>
<feature type="binding site" evidence="7">
    <location>
        <position position="62"/>
    </location>
    <ligand>
        <name>NADP(+)</name>
        <dbReference type="ChEBI" id="CHEBI:58349"/>
    </ligand>
</feature>
<dbReference type="PANTHER" id="PTHR23429">
    <property type="entry name" value="GLUCOSE-6-PHOSPHATE 1-DEHYDROGENASE G6PD"/>
    <property type="match status" value="1"/>
</dbReference>
<feature type="binding site" evidence="7">
    <location>
        <begin position="30"/>
        <end position="37"/>
    </location>
    <ligand>
        <name>NADP(+)</name>
        <dbReference type="ChEBI" id="CHEBI:58349"/>
    </ligand>
</feature>
<feature type="binding site" evidence="7">
    <location>
        <position position="244"/>
    </location>
    <ligand>
        <name>substrate</name>
    </ligand>
</feature>
<evidence type="ECO:0000256" key="7">
    <source>
        <dbReference type="HAMAP-Rule" id="MF_00966"/>
    </source>
</evidence>
<protein>
    <recommendedName>
        <fullName evidence="7">Glucose-6-phosphate 1-dehydrogenase</fullName>
        <shortName evidence="7">G6PD</shortName>
        <ecNumber evidence="7">1.1.1.49</ecNumber>
    </recommendedName>
</protein>
<dbReference type="EC" id="1.1.1.49" evidence="7"/>
<comment type="function">
    <text evidence="7">Catalyzes the oxidation of glucose 6-phosphate to 6-phosphogluconolactone.</text>
</comment>
<evidence type="ECO:0000256" key="4">
    <source>
        <dbReference type="ARBA" id="ARBA00022857"/>
    </source>
</evidence>
<dbReference type="RefSeq" id="WP_084660440.1">
    <property type="nucleotide sequence ID" value="NZ_FQUL01000046.1"/>
</dbReference>
<accession>A0A1M4XV00</accession>
<keyword evidence="3 7" id="KW-0313">Glucose metabolism</keyword>
<dbReference type="InterPro" id="IPR036291">
    <property type="entry name" value="NAD(P)-bd_dom_sf"/>
</dbReference>
<dbReference type="InterPro" id="IPR001282">
    <property type="entry name" value="G6P_DH"/>
</dbReference>